<evidence type="ECO:0008006" key="4">
    <source>
        <dbReference type="Google" id="ProtNLM"/>
    </source>
</evidence>
<name>A0AAD8V9U2_9PEZI</name>
<feature type="chain" id="PRO_5041936754" description="Secreted protein" evidence="1">
    <location>
        <begin position="24"/>
        <end position="138"/>
    </location>
</feature>
<feature type="signal peptide" evidence="1">
    <location>
        <begin position="1"/>
        <end position="23"/>
    </location>
</feature>
<dbReference type="EMBL" id="JAHLJV010000002">
    <property type="protein sequence ID" value="KAK1599672.1"/>
    <property type="molecule type" value="Genomic_DNA"/>
</dbReference>
<proteinExistence type="predicted"/>
<accession>A0AAD8V9U2</accession>
<dbReference type="RefSeq" id="XP_060420261.1">
    <property type="nucleotide sequence ID" value="XM_060556540.1"/>
</dbReference>
<sequence>MAPPPKCRAAVSHVLLAALSTRALHEWLLPFRCQFPHHGGSKPRPLATCIPQTLLLVRHRMNWDVGVLPSREKCSLHPLPLSKTGRESTQVGCWVKFTTHGLLIKEGHQLQYGSVGCTQKFIRTLIQHDRGSATHLPP</sequence>
<evidence type="ECO:0000256" key="1">
    <source>
        <dbReference type="SAM" id="SignalP"/>
    </source>
</evidence>
<organism evidence="2 3">
    <name type="scientific">Colletotrichum navitas</name>
    <dbReference type="NCBI Taxonomy" id="681940"/>
    <lineage>
        <taxon>Eukaryota</taxon>
        <taxon>Fungi</taxon>
        <taxon>Dikarya</taxon>
        <taxon>Ascomycota</taxon>
        <taxon>Pezizomycotina</taxon>
        <taxon>Sordariomycetes</taxon>
        <taxon>Hypocreomycetidae</taxon>
        <taxon>Glomerellales</taxon>
        <taxon>Glomerellaceae</taxon>
        <taxon>Colletotrichum</taxon>
        <taxon>Colletotrichum graminicola species complex</taxon>
    </lineage>
</organism>
<keyword evidence="3" id="KW-1185">Reference proteome</keyword>
<dbReference type="AlphaFoldDB" id="A0AAD8V9U2"/>
<dbReference type="GeneID" id="85440780"/>
<keyword evidence="1" id="KW-0732">Signal</keyword>
<comment type="caution">
    <text evidence="2">The sequence shown here is derived from an EMBL/GenBank/DDBJ whole genome shotgun (WGS) entry which is preliminary data.</text>
</comment>
<gene>
    <name evidence="2" type="ORF">LY79DRAFT_535738</name>
</gene>
<evidence type="ECO:0000313" key="3">
    <source>
        <dbReference type="Proteomes" id="UP001230504"/>
    </source>
</evidence>
<dbReference type="Proteomes" id="UP001230504">
    <property type="component" value="Unassembled WGS sequence"/>
</dbReference>
<reference evidence="2" key="1">
    <citation type="submission" date="2021-06" db="EMBL/GenBank/DDBJ databases">
        <title>Comparative genomics, transcriptomics and evolutionary studies reveal genomic signatures of adaptation to plant cell wall in hemibiotrophic fungi.</title>
        <authorList>
            <consortium name="DOE Joint Genome Institute"/>
            <person name="Baroncelli R."/>
            <person name="Diaz J.F."/>
            <person name="Benocci T."/>
            <person name="Peng M."/>
            <person name="Battaglia E."/>
            <person name="Haridas S."/>
            <person name="Andreopoulos W."/>
            <person name="Labutti K."/>
            <person name="Pangilinan J."/>
            <person name="Floch G.L."/>
            <person name="Makela M.R."/>
            <person name="Henrissat B."/>
            <person name="Grigoriev I.V."/>
            <person name="Crouch J.A."/>
            <person name="De Vries R.P."/>
            <person name="Sukno S.A."/>
            <person name="Thon M.R."/>
        </authorList>
    </citation>
    <scope>NUCLEOTIDE SEQUENCE</scope>
    <source>
        <strain evidence="2">CBS 125086</strain>
    </source>
</reference>
<protein>
    <recommendedName>
        <fullName evidence="4">Secreted protein</fullName>
    </recommendedName>
</protein>
<evidence type="ECO:0000313" key="2">
    <source>
        <dbReference type="EMBL" id="KAK1599672.1"/>
    </source>
</evidence>